<protein>
    <submittedName>
        <fullName evidence="1">Zinc finger, CCHC-type</fullName>
    </submittedName>
</protein>
<evidence type="ECO:0000313" key="1">
    <source>
        <dbReference type="EMBL" id="KAJ4705477.1"/>
    </source>
</evidence>
<evidence type="ECO:0000313" key="2">
    <source>
        <dbReference type="Proteomes" id="UP001164539"/>
    </source>
</evidence>
<dbReference type="EMBL" id="CM051405">
    <property type="protein sequence ID" value="KAJ4705477.1"/>
    <property type="molecule type" value="Genomic_DNA"/>
</dbReference>
<keyword evidence="2" id="KW-1185">Reference proteome</keyword>
<gene>
    <name evidence="1" type="ORF">OWV82_022246</name>
</gene>
<name>A0ACC1X3H9_MELAZ</name>
<dbReference type="Proteomes" id="UP001164539">
    <property type="component" value="Chromosome 12"/>
</dbReference>
<reference evidence="1 2" key="1">
    <citation type="journal article" date="2023" name="Science">
        <title>Complex scaffold remodeling in plant triterpene biosynthesis.</title>
        <authorList>
            <person name="De La Pena R."/>
            <person name="Hodgson H."/>
            <person name="Liu J.C."/>
            <person name="Stephenson M.J."/>
            <person name="Martin A.C."/>
            <person name="Owen C."/>
            <person name="Harkess A."/>
            <person name="Leebens-Mack J."/>
            <person name="Jimenez L.E."/>
            <person name="Osbourn A."/>
            <person name="Sattely E.S."/>
        </authorList>
    </citation>
    <scope>NUCLEOTIDE SEQUENCE [LARGE SCALE GENOMIC DNA]</scope>
    <source>
        <strain evidence="2">cv. JPN11</strain>
        <tissue evidence="1">Leaf</tissue>
    </source>
</reference>
<organism evidence="1 2">
    <name type="scientific">Melia azedarach</name>
    <name type="common">Chinaberry tree</name>
    <dbReference type="NCBI Taxonomy" id="155640"/>
    <lineage>
        <taxon>Eukaryota</taxon>
        <taxon>Viridiplantae</taxon>
        <taxon>Streptophyta</taxon>
        <taxon>Embryophyta</taxon>
        <taxon>Tracheophyta</taxon>
        <taxon>Spermatophyta</taxon>
        <taxon>Magnoliopsida</taxon>
        <taxon>eudicotyledons</taxon>
        <taxon>Gunneridae</taxon>
        <taxon>Pentapetalae</taxon>
        <taxon>rosids</taxon>
        <taxon>malvids</taxon>
        <taxon>Sapindales</taxon>
        <taxon>Meliaceae</taxon>
        <taxon>Melia</taxon>
    </lineage>
</organism>
<proteinExistence type="predicted"/>
<sequence>MTSSEEEEEEEEGNESNERNTESEGMIKSKVDVYRKIADLSGFENLKTMMEAEASMPRKGRNKKKRETGLSAEEDANVNVAMEEEQLGKNATLNIVEKEEGNRSEKERRRNERREKSKLDLYEKLNDLSGFENLKAMIEAEASLRTKKRDRKKKGKIELCAQENDNIDVDEWVQQLSEDEALKMVEASKLESLPISKIMEAQNQVIDAAKEDEGGGSGRTLETTGADDVGNSVETTKATGVESGVNSVELEVIDIVSSSSEDDGLVSDVSLGRSVENTVESVLTTKATGADDRVNSVPVIDEVDKSISDVISGRNVENTMPADPVVGEKKRKRRRKKTKIKAKDTTDDAREGDDAKDNIVLRVLLRKPRYFDPPDWNVKTCSICGKENHTAESCNAQNQKKPCFLCGSPTHIWKYCRKAEYL</sequence>
<comment type="caution">
    <text evidence="1">The sequence shown here is derived from an EMBL/GenBank/DDBJ whole genome shotgun (WGS) entry which is preliminary data.</text>
</comment>
<accession>A0ACC1X3H9</accession>